<accession>A0A975ATZ8</accession>
<proteinExistence type="predicted"/>
<feature type="signal peptide" evidence="1">
    <location>
        <begin position="1"/>
        <end position="22"/>
    </location>
</feature>
<keyword evidence="3" id="KW-1185">Reference proteome</keyword>
<dbReference type="Proteomes" id="UP000639274">
    <property type="component" value="Chromosome"/>
</dbReference>
<gene>
    <name evidence="2" type="ORF">I8J32_006815</name>
</gene>
<dbReference type="EMBL" id="CP071518">
    <property type="protein sequence ID" value="QSX79555.1"/>
    <property type="molecule type" value="Genomic_DNA"/>
</dbReference>
<dbReference type="AlphaFoldDB" id="A0A975ATZ8"/>
<evidence type="ECO:0000313" key="3">
    <source>
        <dbReference type="Proteomes" id="UP000639274"/>
    </source>
</evidence>
<organism evidence="2 3">
    <name type="scientific">Agrilutibacter solisilvae</name>
    <dbReference type="NCBI Taxonomy" id="2763317"/>
    <lineage>
        <taxon>Bacteria</taxon>
        <taxon>Pseudomonadati</taxon>
        <taxon>Pseudomonadota</taxon>
        <taxon>Gammaproteobacteria</taxon>
        <taxon>Lysobacterales</taxon>
        <taxon>Lysobacteraceae</taxon>
        <taxon>Agrilutibacter</taxon>
    </lineage>
</organism>
<name>A0A975ATZ8_9GAMM</name>
<protein>
    <submittedName>
        <fullName evidence="2">Uncharacterized protein</fullName>
    </submittedName>
</protein>
<dbReference type="KEGG" id="lsf:I8J32_006815"/>
<feature type="chain" id="PRO_5037031399" evidence="1">
    <location>
        <begin position="23"/>
        <end position="217"/>
    </location>
</feature>
<evidence type="ECO:0000313" key="2">
    <source>
        <dbReference type="EMBL" id="QSX79555.1"/>
    </source>
</evidence>
<keyword evidence="1" id="KW-0732">Signal</keyword>
<dbReference type="RefSeq" id="WP_200616340.1">
    <property type="nucleotide sequence ID" value="NZ_CP071518.1"/>
</dbReference>
<evidence type="ECO:0000256" key="1">
    <source>
        <dbReference type="SAM" id="SignalP"/>
    </source>
</evidence>
<reference evidence="2 3" key="1">
    <citation type="submission" date="2021-03" db="EMBL/GenBank/DDBJ databases">
        <title>Lysobacter sp. nov. isolated from soil of gangwondo yeongwol, south Korea.</title>
        <authorList>
            <person name="Kim K.R."/>
            <person name="Kim K.H."/>
            <person name="Jeon C.O."/>
        </authorList>
    </citation>
    <scope>NUCLEOTIDE SEQUENCE [LARGE SCALE GENOMIC DNA]</scope>
    <source>
        <strain evidence="2 3">R19</strain>
    </source>
</reference>
<sequence length="217" mass="24204">MKSHPRWAALGLLGLLPVVAAAKPIAFADGTTVMAEYGAGTMNEVQLFHAPRYWYSVGAGWLELASEDGSKQRHITYLRGNLLVKRWNLPGAQANVFVWGGLGQATGNDFEGSDFARNAGVQFDYETRRVYGAYKADLQESDHFSHRIDTLQLGWAPYKHDYDTLATWFVLQGRRYTGGLAEGTETALLVRFFKRGKWVEVGATTDGRLQAMAMFNF</sequence>